<evidence type="ECO:0000256" key="3">
    <source>
        <dbReference type="ARBA" id="ARBA00023274"/>
    </source>
</evidence>
<proteinExistence type="inferred from homology"/>
<gene>
    <name evidence="5" type="ORF">SOCG_00046</name>
</gene>
<dbReference type="GO" id="GO:0005737">
    <property type="term" value="C:cytoplasm"/>
    <property type="evidence" value="ECO:0007669"/>
    <property type="project" value="UniProtKB-ARBA"/>
</dbReference>
<dbReference type="CDD" id="cd00353">
    <property type="entry name" value="Ribosomal_S15p_S13e"/>
    <property type="match status" value="1"/>
</dbReference>
<dbReference type="EMBL" id="KE503207">
    <property type="protein sequence ID" value="EPX72280.1"/>
    <property type="molecule type" value="Genomic_DNA"/>
</dbReference>
<evidence type="ECO:0000313" key="6">
    <source>
        <dbReference type="Proteomes" id="UP000016088"/>
    </source>
</evidence>
<keyword evidence="3 4" id="KW-0687">Ribonucleoprotein</keyword>
<dbReference type="SUPFAM" id="SSF47060">
    <property type="entry name" value="S15/NS1 RNA-binding domain"/>
    <property type="match status" value="1"/>
</dbReference>
<reference evidence="5 6" key="1">
    <citation type="journal article" date="2011" name="Science">
        <title>Comparative functional genomics of the fission yeasts.</title>
        <authorList>
            <person name="Rhind N."/>
            <person name="Chen Z."/>
            <person name="Yassour M."/>
            <person name="Thompson D.A."/>
            <person name="Haas B.J."/>
            <person name="Habib N."/>
            <person name="Wapinski I."/>
            <person name="Roy S."/>
            <person name="Lin M.F."/>
            <person name="Heiman D.I."/>
            <person name="Young S.K."/>
            <person name="Furuya K."/>
            <person name="Guo Y."/>
            <person name="Pidoux A."/>
            <person name="Chen H.M."/>
            <person name="Robbertse B."/>
            <person name="Goldberg J.M."/>
            <person name="Aoki K."/>
            <person name="Bayne E.H."/>
            <person name="Berlin A.M."/>
            <person name="Desjardins C.A."/>
            <person name="Dobbs E."/>
            <person name="Dukaj L."/>
            <person name="Fan L."/>
            <person name="FitzGerald M.G."/>
            <person name="French C."/>
            <person name="Gujja S."/>
            <person name="Hansen K."/>
            <person name="Keifenheim D."/>
            <person name="Levin J.Z."/>
            <person name="Mosher R.A."/>
            <person name="Mueller C.A."/>
            <person name="Pfiffner J."/>
            <person name="Priest M."/>
            <person name="Russ C."/>
            <person name="Smialowska A."/>
            <person name="Swoboda P."/>
            <person name="Sykes S.M."/>
            <person name="Vaughn M."/>
            <person name="Vengrova S."/>
            <person name="Yoder R."/>
            <person name="Zeng Q."/>
            <person name="Allshire R."/>
            <person name="Baulcombe D."/>
            <person name="Birren B.W."/>
            <person name="Brown W."/>
            <person name="Ekwall K."/>
            <person name="Kellis M."/>
            <person name="Leatherwood J."/>
            <person name="Levin H."/>
            <person name="Margalit H."/>
            <person name="Martienssen R."/>
            <person name="Nieduszynski C.A."/>
            <person name="Spatafora J.W."/>
            <person name="Friedman N."/>
            <person name="Dalgaard J.Z."/>
            <person name="Baumann P."/>
            <person name="Niki H."/>
            <person name="Regev A."/>
            <person name="Nusbaum C."/>
        </authorList>
    </citation>
    <scope>NUCLEOTIDE SEQUENCE [LARGE SCALE GENOMIC DNA]</scope>
    <source>
        <strain evidence="6">yFS286</strain>
    </source>
</reference>
<comment type="similarity">
    <text evidence="1 4">Belongs to the universal ribosomal protein uS15 family.</text>
</comment>
<dbReference type="GO" id="GO:1990904">
    <property type="term" value="C:ribonucleoprotein complex"/>
    <property type="evidence" value="ECO:0007669"/>
    <property type="project" value="UniProtKB-KW"/>
</dbReference>
<dbReference type="AlphaFoldDB" id="S9R1I7"/>
<dbReference type="NCBIfam" id="TIGR00952">
    <property type="entry name" value="S15_bact"/>
    <property type="match status" value="1"/>
</dbReference>
<dbReference type="SMART" id="SM01387">
    <property type="entry name" value="Ribosomal_S15"/>
    <property type="match status" value="1"/>
</dbReference>
<evidence type="ECO:0000256" key="4">
    <source>
        <dbReference type="RuleBase" id="RU003919"/>
    </source>
</evidence>
<dbReference type="Proteomes" id="UP000016088">
    <property type="component" value="Unassembled WGS sequence"/>
</dbReference>
<dbReference type="GeneID" id="25029030"/>
<sequence>MNMRLSIGRLYRPGFLCCQSQGLYGRSFLSNFHTSSVAYGLKKQKASRRRKMNIERQNELHKERVANLGDFVTGNSTDWTNQLIRSRQFFQSQLQNRTTSLVPLKFPIPMDEVDNILQKFDELNVSTLKEAREFLKIDDFAAPGSTDNVFESLRDLDEAPGAAEYFQKLAQELSNMSQINDSRKESIRRIFSLSNSNAKLAEANNRRTAIEYFAKTENDTGSPEVQAATFTSKILALKDHCNRNHKDQTAKRKLRFYVHQRQRMLKYLRLKDFERYMSCINNLGLTDDVILREITM</sequence>
<dbReference type="PANTHER" id="PTHR23321">
    <property type="entry name" value="RIBOSOMAL PROTEIN S15, BACTERIAL AND ORGANELLAR"/>
    <property type="match status" value="1"/>
</dbReference>
<dbReference type="GO" id="GO:0006412">
    <property type="term" value="P:translation"/>
    <property type="evidence" value="ECO:0007669"/>
    <property type="project" value="InterPro"/>
</dbReference>
<dbReference type="OrthoDB" id="441444at2759"/>
<dbReference type="GO" id="GO:0003735">
    <property type="term" value="F:structural constituent of ribosome"/>
    <property type="evidence" value="ECO:0007669"/>
    <property type="project" value="InterPro"/>
</dbReference>
<dbReference type="InterPro" id="IPR005290">
    <property type="entry name" value="Ribosomal_uS15_bac-type"/>
</dbReference>
<evidence type="ECO:0000256" key="1">
    <source>
        <dbReference type="ARBA" id="ARBA00008434"/>
    </source>
</evidence>
<keyword evidence="6" id="KW-1185">Reference proteome</keyword>
<evidence type="ECO:0000313" key="5">
    <source>
        <dbReference type="EMBL" id="EPX72280.1"/>
    </source>
</evidence>
<dbReference type="InterPro" id="IPR000589">
    <property type="entry name" value="Ribosomal_uS15"/>
</dbReference>
<dbReference type="RefSeq" id="XP_013017920.1">
    <property type="nucleotide sequence ID" value="XM_013162466.1"/>
</dbReference>
<dbReference type="PANTHER" id="PTHR23321:SF26">
    <property type="entry name" value="SMALL RIBOSOMAL SUBUNIT PROTEIN US15M"/>
    <property type="match status" value="1"/>
</dbReference>
<evidence type="ECO:0000256" key="2">
    <source>
        <dbReference type="ARBA" id="ARBA00022980"/>
    </source>
</evidence>
<dbReference type="OMA" id="NMSQIND"/>
<dbReference type="HAMAP" id="MF_01343_B">
    <property type="entry name" value="Ribosomal_uS15_B"/>
    <property type="match status" value="1"/>
</dbReference>
<keyword evidence="2 4" id="KW-0689">Ribosomal protein</keyword>
<organism evidence="5 6">
    <name type="scientific">Schizosaccharomyces octosporus (strain yFS286)</name>
    <name type="common">Fission yeast</name>
    <name type="synonym">Octosporomyces octosporus</name>
    <dbReference type="NCBI Taxonomy" id="483514"/>
    <lineage>
        <taxon>Eukaryota</taxon>
        <taxon>Fungi</taxon>
        <taxon>Dikarya</taxon>
        <taxon>Ascomycota</taxon>
        <taxon>Taphrinomycotina</taxon>
        <taxon>Schizosaccharomycetes</taxon>
        <taxon>Schizosaccharomycetales</taxon>
        <taxon>Schizosaccharomycetaceae</taxon>
        <taxon>Schizosaccharomyces</taxon>
    </lineage>
</organism>
<dbReference type="Pfam" id="PF00312">
    <property type="entry name" value="Ribosomal_S15"/>
    <property type="match status" value="1"/>
</dbReference>
<dbReference type="VEuPathDB" id="FungiDB:SOCG_00046"/>
<protein>
    <submittedName>
        <fullName evidence="5">Ribosomal protein subunit S28</fullName>
    </submittedName>
</protein>
<dbReference type="eggNOG" id="KOG2815">
    <property type="taxonomic scope" value="Eukaryota"/>
</dbReference>
<dbReference type="GO" id="GO:0005840">
    <property type="term" value="C:ribosome"/>
    <property type="evidence" value="ECO:0007669"/>
    <property type="project" value="UniProtKB-KW"/>
</dbReference>
<dbReference type="InterPro" id="IPR009068">
    <property type="entry name" value="uS15_NS1_RNA-bd_sf"/>
</dbReference>
<dbReference type="HOGENOM" id="CLU_877508_0_0_1"/>
<name>S9R1I7_SCHOY</name>
<dbReference type="Gene3D" id="1.10.287.10">
    <property type="entry name" value="S15/NS1, RNA-binding"/>
    <property type="match status" value="1"/>
</dbReference>
<accession>S9R1I7</accession>